<evidence type="ECO:0000313" key="3">
    <source>
        <dbReference type="Proteomes" id="UP000076858"/>
    </source>
</evidence>
<sequence length="80" mass="8829">MGRCCGRQLVVVVAMTTAGFATFNVAPYGYTILVVFVVASGVGDVEFAIHDWTSSMKHSFGWKYFWYIVLITASALECHT</sequence>
<feature type="transmembrane region" description="Helical" evidence="1">
    <location>
        <begin position="32"/>
        <end position="49"/>
    </location>
</feature>
<dbReference type="AlphaFoldDB" id="A0A164X987"/>
<dbReference type="EMBL" id="LRGB01001005">
    <property type="protein sequence ID" value="KZS13986.1"/>
    <property type="molecule type" value="Genomic_DNA"/>
</dbReference>
<organism evidence="2 3">
    <name type="scientific">Daphnia magna</name>
    <dbReference type="NCBI Taxonomy" id="35525"/>
    <lineage>
        <taxon>Eukaryota</taxon>
        <taxon>Metazoa</taxon>
        <taxon>Ecdysozoa</taxon>
        <taxon>Arthropoda</taxon>
        <taxon>Crustacea</taxon>
        <taxon>Branchiopoda</taxon>
        <taxon>Diplostraca</taxon>
        <taxon>Cladocera</taxon>
        <taxon>Anomopoda</taxon>
        <taxon>Daphniidae</taxon>
        <taxon>Daphnia</taxon>
    </lineage>
</organism>
<dbReference type="Proteomes" id="UP000076858">
    <property type="component" value="Unassembled WGS sequence"/>
</dbReference>
<keyword evidence="1" id="KW-1133">Transmembrane helix</keyword>
<keyword evidence="1" id="KW-0812">Transmembrane</keyword>
<keyword evidence="1" id="KW-0472">Membrane</keyword>
<proteinExistence type="predicted"/>
<accession>A0A164X987</accession>
<evidence type="ECO:0000313" key="2">
    <source>
        <dbReference type="EMBL" id="KZS13986.1"/>
    </source>
</evidence>
<name>A0A164X987_9CRUS</name>
<protein>
    <submittedName>
        <fullName evidence="2">Uncharacterized protein</fullName>
    </submittedName>
</protein>
<gene>
    <name evidence="2" type="ORF">APZ42_020626</name>
</gene>
<reference evidence="2 3" key="1">
    <citation type="submission" date="2016-03" db="EMBL/GenBank/DDBJ databases">
        <title>EvidentialGene: Evidence-directed Construction of Genes on Genomes.</title>
        <authorList>
            <person name="Gilbert D.G."/>
            <person name="Choi J.-H."/>
            <person name="Mockaitis K."/>
            <person name="Colbourne J."/>
            <person name="Pfrender M."/>
        </authorList>
    </citation>
    <scope>NUCLEOTIDE SEQUENCE [LARGE SCALE GENOMIC DNA]</scope>
    <source>
        <strain evidence="2 3">Xinb3</strain>
        <tissue evidence="2">Complete organism</tissue>
    </source>
</reference>
<comment type="caution">
    <text evidence="2">The sequence shown here is derived from an EMBL/GenBank/DDBJ whole genome shotgun (WGS) entry which is preliminary data.</text>
</comment>
<evidence type="ECO:0000256" key="1">
    <source>
        <dbReference type="SAM" id="Phobius"/>
    </source>
</evidence>
<keyword evidence="3" id="KW-1185">Reference proteome</keyword>